<name>A0A226CXG0_FOLCA</name>
<evidence type="ECO:0000313" key="6">
    <source>
        <dbReference type="Proteomes" id="UP000198287"/>
    </source>
</evidence>
<dbReference type="GO" id="GO:0030239">
    <property type="term" value="P:myofibril assembly"/>
    <property type="evidence" value="ECO:0007669"/>
    <property type="project" value="TreeGrafter"/>
</dbReference>
<proteinExistence type="predicted"/>
<dbReference type="STRING" id="158441.A0A226CXG0"/>
<accession>A0A226CXG0</accession>
<comment type="subcellular location">
    <subcellularLocation>
        <location evidence="1">Cytoplasm</location>
        <location evidence="1">Cytoskeleton</location>
    </subcellularLocation>
</comment>
<dbReference type="Proteomes" id="UP000198287">
    <property type="component" value="Unassembled WGS sequence"/>
</dbReference>
<evidence type="ECO:0000256" key="4">
    <source>
        <dbReference type="SAM" id="MobiDB-lite"/>
    </source>
</evidence>
<evidence type="ECO:0000256" key="1">
    <source>
        <dbReference type="ARBA" id="ARBA00004245"/>
    </source>
</evidence>
<comment type="caution">
    <text evidence="5">The sequence shown here is derived from an EMBL/GenBank/DDBJ whole genome shotgun (WGS) entry which is preliminary data.</text>
</comment>
<evidence type="ECO:0000256" key="3">
    <source>
        <dbReference type="ARBA" id="ARBA00023212"/>
    </source>
</evidence>
<dbReference type="GO" id="GO:0030016">
    <property type="term" value="C:myofibril"/>
    <property type="evidence" value="ECO:0007669"/>
    <property type="project" value="TreeGrafter"/>
</dbReference>
<evidence type="ECO:0000256" key="2">
    <source>
        <dbReference type="ARBA" id="ARBA00022490"/>
    </source>
</evidence>
<protein>
    <submittedName>
        <fullName evidence="5">Tropomodulin</fullName>
    </submittedName>
</protein>
<dbReference type="GO" id="GO:0007015">
    <property type="term" value="P:actin filament organization"/>
    <property type="evidence" value="ECO:0007669"/>
    <property type="project" value="TreeGrafter"/>
</dbReference>
<reference evidence="5 6" key="1">
    <citation type="submission" date="2015-12" db="EMBL/GenBank/DDBJ databases">
        <title>The genome of Folsomia candida.</title>
        <authorList>
            <person name="Faddeeva A."/>
            <person name="Derks M.F."/>
            <person name="Anvar Y."/>
            <person name="Smit S."/>
            <person name="Van Straalen N."/>
            <person name="Roelofs D."/>
        </authorList>
    </citation>
    <scope>NUCLEOTIDE SEQUENCE [LARGE SCALE GENOMIC DNA]</scope>
    <source>
        <strain evidence="5 6">VU population</strain>
        <tissue evidence="5">Whole body</tissue>
    </source>
</reference>
<keyword evidence="6" id="KW-1185">Reference proteome</keyword>
<sequence>MLGDAEPLVQETMEEIETEGELRKKIVRKTTYQLDENSSMTATKTTTMTTRKLYGKDLSEYEKMDVDELLSQLTPEELDILSREVDPDDELLPPDQRTSYMCDKNPTGPLNRKQLIDHINKLAIETPDRPEMVPYVAGTVRGKKFTAPEKPKTKQEEEIAIDLGDEYEHALTKASEEELVDLAAILGFHSMMNQEQYNNALLGKEQPKLGWNGIAKAYQPKALPFEPPNLTDVEKSIQQVRDDDYGLNCLNFNNIQISDQQFANLFEGLKSNTNLESLSLCNTGMTDRTGILLAGGLSKNSTLRTINVETNNLSPSSLVAIIKSLLSTKYVEEFRASNQRQQTLGNKIEMEITNLLEQNPTILRVGLHLEYNDARNRIACHLQRNLDRIRLKRISGEGGESSSSTARSKSKAKK</sequence>
<keyword evidence="2" id="KW-0963">Cytoplasm</keyword>
<dbReference type="OrthoDB" id="2163268at2759"/>
<dbReference type="FunFam" id="3.80.10.10:FF:000099">
    <property type="entry name" value="Tropomodulin, isoform C"/>
    <property type="match status" value="1"/>
</dbReference>
<dbReference type="Gene3D" id="3.80.10.10">
    <property type="entry name" value="Ribonuclease Inhibitor"/>
    <property type="match status" value="1"/>
</dbReference>
<dbReference type="AlphaFoldDB" id="A0A226CXG0"/>
<dbReference type="OMA" id="PYQRDKL"/>
<keyword evidence="3" id="KW-0206">Cytoskeleton</keyword>
<dbReference type="PANTHER" id="PTHR10901">
    <property type="entry name" value="TROPOMODULIN"/>
    <property type="match status" value="1"/>
</dbReference>
<dbReference type="InterPro" id="IPR004934">
    <property type="entry name" value="TMOD"/>
</dbReference>
<feature type="region of interest" description="Disordered" evidence="4">
    <location>
        <begin position="86"/>
        <end position="112"/>
    </location>
</feature>
<dbReference type="Pfam" id="PF03250">
    <property type="entry name" value="Tropomodulin"/>
    <property type="match status" value="1"/>
</dbReference>
<dbReference type="InterPro" id="IPR032675">
    <property type="entry name" value="LRR_dom_sf"/>
</dbReference>
<dbReference type="GO" id="GO:0005523">
    <property type="term" value="F:tropomyosin binding"/>
    <property type="evidence" value="ECO:0007669"/>
    <property type="project" value="InterPro"/>
</dbReference>
<dbReference type="GO" id="GO:0051694">
    <property type="term" value="P:pointed-end actin filament capping"/>
    <property type="evidence" value="ECO:0007669"/>
    <property type="project" value="InterPro"/>
</dbReference>
<gene>
    <name evidence="5" type="ORF">Fcan01_27944</name>
</gene>
<dbReference type="PANTHER" id="PTHR10901:SF6">
    <property type="entry name" value="TROPOMODULIN, ISOFORM N"/>
    <property type="match status" value="1"/>
</dbReference>
<dbReference type="EMBL" id="LNIX01000060">
    <property type="protein sequence ID" value="OXA37294.1"/>
    <property type="molecule type" value="Genomic_DNA"/>
</dbReference>
<feature type="region of interest" description="Disordered" evidence="4">
    <location>
        <begin position="395"/>
        <end position="414"/>
    </location>
</feature>
<organism evidence="5 6">
    <name type="scientific">Folsomia candida</name>
    <name type="common">Springtail</name>
    <dbReference type="NCBI Taxonomy" id="158441"/>
    <lineage>
        <taxon>Eukaryota</taxon>
        <taxon>Metazoa</taxon>
        <taxon>Ecdysozoa</taxon>
        <taxon>Arthropoda</taxon>
        <taxon>Hexapoda</taxon>
        <taxon>Collembola</taxon>
        <taxon>Entomobryomorpha</taxon>
        <taxon>Isotomoidea</taxon>
        <taxon>Isotomidae</taxon>
        <taxon>Proisotominae</taxon>
        <taxon>Folsomia</taxon>
    </lineage>
</organism>
<dbReference type="GO" id="GO:0005856">
    <property type="term" value="C:cytoskeleton"/>
    <property type="evidence" value="ECO:0007669"/>
    <property type="project" value="UniProtKB-SubCell"/>
</dbReference>
<evidence type="ECO:0000313" key="5">
    <source>
        <dbReference type="EMBL" id="OXA37294.1"/>
    </source>
</evidence>
<dbReference type="SUPFAM" id="SSF52047">
    <property type="entry name" value="RNI-like"/>
    <property type="match status" value="1"/>
</dbReference>